<protein>
    <recommendedName>
        <fullName evidence="5">NADP-dependent oxidoreductase domain-containing protein</fullName>
    </recommendedName>
</protein>
<proteinExistence type="inferred from homology"/>
<keyword evidence="2" id="KW-0521">NADP</keyword>
<dbReference type="PROSITE" id="PS00798">
    <property type="entry name" value="ALDOKETO_REDUCTASE_1"/>
    <property type="match status" value="2"/>
</dbReference>
<reference evidence="6" key="1">
    <citation type="submission" date="2020-11" db="EMBL/GenBank/DDBJ databases">
        <authorList>
            <person name="Tran Van P."/>
        </authorList>
    </citation>
    <scope>NUCLEOTIDE SEQUENCE</scope>
</reference>
<evidence type="ECO:0000256" key="4">
    <source>
        <dbReference type="SAM" id="SignalP"/>
    </source>
</evidence>
<sequence length="518" mass="57867">MKVAVILALTLAVVSAKTPAIKLNTGYEMPQIGIGTWQVKGAQATQEVKDALEVGYRHVDTAEIYANEKEVGAGIHAQINAGILKREDLFITTKVWPDGSNRQKALQTIHNSLKSLNVTYLDLVLVHFPHDNYAETYKGLEDAFNQKLVRSIGISNFDRAQIDHVLKTAKVKPAVNQINIHPKNNHDDTVNYSKQLGIAVTGYSPLGTGGLVKDPTLVAIGKKHNKSAAQVALRWQIERHLITIPKNVPLIRLNTGKEMPALGLGTWQTEGPEVTNAVREALEAGYRHIDTAWFYHNEGAVGKGIQQAIDKGVVTRDDIFITTKVWPRNMNRQTAFGIIKNSLKELNTSYVDLVLMHWPLRRARATADVYRGLEDAYNKQMVRSLGVSNFKPAEIETLMQTAKVKPSNNQIRIHPGFNQDNTVDYCKKHNISITGYSPLGTGTILDEPALVKIGKKYGKSPAQVAIRWQIQRGLIVIPKSTHKKRIVENFNVFDFQLTDKDMLEINSIKQNRIPDFWG</sequence>
<accession>A0A7R9PZL7</accession>
<feature type="domain" description="NADP-dependent oxidoreductase" evidence="5">
    <location>
        <begin position="32"/>
        <end position="245"/>
    </location>
</feature>
<evidence type="ECO:0000256" key="2">
    <source>
        <dbReference type="ARBA" id="ARBA00022857"/>
    </source>
</evidence>
<dbReference type="EMBL" id="OC858597">
    <property type="protein sequence ID" value="CAD7626659.1"/>
    <property type="molecule type" value="Genomic_DNA"/>
</dbReference>
<dbReference type="Gene3D" id="3.20.20.100">
    <property type="entry name" value="NADP-dependent oxidoreductase domain"/>
    <property type="match status" value="2"/>
</dbReference>
<keyword evidence="7" id="KW-1185">Reference proteome</keyword>
<organism evidence="6">
    <name type="scientific">Medioppia subpectinata</name>
    <dbReference type="NCBI Taxonomy" id="1979941"/>
    <lineage>
        <taxon>Eukaryota</taxon>
        <taxon>Metazoa</taxon>
        <taxon>Ecdysozoa</taxon>
        <taxon>Arthropoda</taxon>
        <taxon>Chelicerata</taxon>
        <taxon>Arachnida</taxon>
        <taxon>Acari</taxon>
        <taxon>Acariformes</taxon>
        <taxon>Sarcoptiformes</taxon>
        <taxon>Oribatida</taxon>
        <taxon>Brachypylina</taxon>
        <taxon>Oppioidea</taxon>
        <taxon>Oppiidae</taxon>
        <taxon>Medioppia</taxon>
    </lineage>
</organism>
<comment type="similarity">
    <text evidence="1">Belongs to the aldo/keto reductase family.</text>
</comment>
<dbReference type="CDD" id="cd19071">
    <property type="entry name" value="AKR_AKR1-5-like"/>
    <property type="match status" value="2"/>
</dbReference>
<evidence type="ECO:0000313" key="6">
    <source>
        <dbReference type="EMBL" id="CAD7626659.1"/>
    </source>
</evidence>
<dbReference type="FunFam" id="3.20.20.100:FF:000015">
    <property type="entry name" value="Oxidoreductase, aldo/keto reductase family"/>
    <property type="match status" value="1"/>
</dbReference>
<dbReference type="InterPro" id="IPR018170">
    <property type="entry name" value="Aldo/ket_reductase_CS"/>
</dbReference>
<dbReference type="InterPro" id="IPR023210">
    <property type="entry name" value="NADP_OxRdtase_dom"/>
</dbReference>
<gene>
    <name evidence="6" type="ORF">OSB1V03_LOCUS7092</name>
</gene>
<name>A0A7R9PZL7_9ACAR</name>
<dbReference type="AlphaFoldDB" id="A0A7R9PZL7"/>
<feature type="domain" description="NADP-dependent oxidoreductase" evidence="5">
    <location>
        <begin position="262"/>
        <end position="508"/>
    </location>
</feature>
<evidence type="ECO:0000259" key="5">
    <source>
        <dbReference type="Pfam" id="PF00248"/>
    </source>
</evidence>
<evidence type="ECO:0000313" key="7">
    <source>
        <dbReference type="Proteomes" id="UP000759131"/>
    </source>
</evidence>
<feature type="chain" id="PRO_5036211665" description="NADP-dependent oxidoreductase domain-containing protein" evidence="4">
    <location>
        <begin position="17"/>
        <end position="518"/>
    </location>
</feature>
<evidence type="ECO:0000256" key="1">
    <source>
        <dbReference type="ARBA" id="ARBA00007905"/>
    </source>
</evidence>
<dbReference type="EMBL" id="CAJPIZ010004022">
    <property type="protein sequence ID" value="CAG2107089.1"/>
    <property type="molecule type" value="Genomic_DNA"/>
</dbReference>
<keyword evidence="4" id="KW-0732">Signal</keyword>
<dbReference type="PROSITE" id="PS00063">
    <property type="entry name" value="ALDOKETO_REDUCTASE_3"/>
    <property type="match status" value="1"/>
</dbReference>
<dbReference type="OrthoDB" id="416253at2759"/>
<dbReference type="FunFam" id="3.20.20.100:FF:000002">
    <property type="entry name" value="2,5-diketo-D-gluconic acid reductase A"/>
    <property type="match status" value="1"/>
</dbReference>
<feature type="signal peptide" evidence="4">
    <location>
        <begin position="1"/>
        <end position="16"/>
    </location>
</feature>
<keyword evidence="3" id="KW-0560">Oxidoreductase</keyword>
<dbReference type="InterPro" id="IPR020471">
    <property type="entry name" value="AKR"/>
</dbReference>
<dbReference type="Pfam" id="PF00248">
    <property type="entry name" value="Aldo_ket_red"/>
    <property type="match status" value="2"/>
</dbReference>
<dbReference type="PROSITE" id="PS00062">
    <property type="entry name" value="ALDOKETO_REDUCTASE_2"/>
    <property type="match status" value="2"/>
</dbReference>
<dbReference type="SUPFAM" id="SSF51430">
    <property type="entry name" value="NAD(P)-linked oxidoreductase"/>
    <property type="match status" value="2"/>
</dbReference>
<dbReference type="Proteomes" id="UP000759131">
    <property type="component" value="Unassembled WGS sequence"/>
</dbReference>
<dbReference type="PANTHER" id="PTHR43827:SF3">
    <property type="entry name" value="NADP-DEPENDENT OXIDOREDUCTASE DOMAIN-CONTAINING PROTEIN"/>
    <property type="match status" value="1"/>
</dbReference>
<dbReference type="GO" id="GO:0016616">
    <property type="term" value="F:oxidoreductase activity, acting on the CH-OH group of donors, NAD or NADP as acceptor"/>
    <property type="evidence" value="ECO:0007669"/>
    <property type="project" value="UniProtKB-ARBA"/>
</dbReference>
<dbReference type="InterPro" id="IPR036812">
    <property type="entry name" value="NAD(P)_OxRdtase_dom_sf"/>
</dbReference>
<dbReference type="PRINTS" id="PR00069">
    <property type="entry name" value="ALDKETRDTASE"/>
</dbReference>
<evidence type="ECO:0000256" key="3">
    <source>
        <dbReference type="ARBA" id="ARBA00023002"/>
    </source>
</evidence>
<dbReference type="PANTHER" id="PTHR43827">
    <property type="entry name" value="2,5-DIKETO-D-GLUCONIC ACID REDUCTASE"/>
    <property type="match status" value="1"/>
</dbReference>